<name>A0A3N1PEB5_9GAMM</name>
<dbReference type="Pfam" id="PF08808">
    <property type="entry name" value="RES"/>
    <property type="match status" value="1"/>
</dbReference>
<organism evidence="2 3">
    <name type="scientific">Gallaecimonas pentaromativorans</name>
    <dbReference type="NCBI Taxonomy" id="584787"/>
    <lineage>
        <taxon>Bacteria</taxon>
        <taxon>Pseudomonadati</taxon>
        <taxon>Pseudomonadota</taxon>
        <taxon>Gammaproteobacteria</taxon>
        <taxon>Enterobacterales</taxon>
        <taxon>Gallaecimonadaceae</taxon>
        <taxon>Gallaecimonas</taxon>
    </lineage>
</organism>
<evidence type="ECO:0000313" key="2">
    <source>
        <dbReference type="EMBL" id="ROQ29802.1"/>
    </source>
</evidence>
<sequence length="234" mass="26941">MQAIQGMGWRLVESQEQVATSQLVDNLAEQQLLEDLLDYSKPPRLAGTEHLHYLLATPFRYPPLLWGSRFGRAFEPSLFYGGKTINVTLTEGAYYRLVFYHSMAEPPPGVHLRTQHSLFAFYYRTHKGEKLQEWPEQQKLTDPVHYGYCQELGSRLRERDVEAFEYRSARCLEAEVNVALFTPKALLSNRPRRLSRWLCEVGPHGVSFLGGEGNDLYLFPADMFWVDGKLPMPA</sequence>
<dbReference type="OrthoDB" id="9799238at2"/>
<dbReference type="InterPro" id="IPR014914">
    <property type="entry name" value="RES_dom"/>
</dbReference>
<dbReference type="Proteomes" id="UP000268033">
    <property type="component" value="Unassembled WGS sequence"/>
</dbReference>
<evidence type="ECO:0000313" key="3">
    <source>
        <dbReference type="Proteomes" id="UP000268033"/>
    </source>
</evidence>
<dbReference type="AlphaFoldDB" id="A0A3N1PEB5"/>
<reference evidence="2 3" key="1">
    <citation type="submission" date="2018-11" db="EMBL/GenBank/DDBJ databases">
        <title>Genomic Encyclopedia of Type Strains, Phase IV (KMG-IV): sequencing the most valuable type-strain genomes for metagenomic binning, comparative biology and taxonomic classification.</title>
        <authorList>
            <person name="Goeker M."/>
        </authorList>
    </citation>
    <scope>NUCLEOTIDE SEQUENCE [LARGE SCALE GENOMIC DNA]</scope>
    <source>
        <strain evidence="2 3">DSM 21945</strain>
    </source>
</reference>
<feature type="domain" description="RES" evidence="1">
    <location>
        <begin position="58"/>
        <end position="192"/>
    </location>
</feature>
<comment type="caution">
    <text evidence="2">The sequence shown here is derived from an EMBL/GenBank/DDBJ whole genome shotgun (WGS) entry which is preliminary data.</text>
</comment>
<keyword evidence="3" id="KW-1185">Reference proteome</keyword>
<dbReference type="STRING" id="584787.GCA_001247655_03104"/>
<gene>
    <name evidence="2" type="ORF">EDC28_102174</name>
</gene>
<protein>
    <submittedName>
        <fullName evidence="2">RES domain-containing protein</fullName>
    </submittedName>
</protein>
<accession>A0A3N1PEB5</accession>
<dbReference type="EMBL" id="RJUL01000002">
    <property type="protein sequence ID" value="ROQ29802.1"/>
    <property type="molecule type" value="Genomic_DNA"/>
</dbReference>
<proteinExistence type="predicted"/>
<evidence type="ECO:0000259" key="1">
    <source>
        <dbReference type="SMART" id="SM00953"/>
    </source>
</evidence>
<dbReference type="SMART" id="SM00953">
    <property type="entry name" value="RES"/>
    <property type="match status" value="1"/>
</dbReference>